<dbReference type="EMBL" id="CM042890">
    <property type="protein sequence ID" value="KAI4311816.1"/>
    <property type="molecule type" value="Genomic_DNA"/>
</dbReference>
<accession>A0ACB9LKF4</accession>
<evidence type="ECO:0000313" key="2">
    <source>
        <dbReference type="Proteomes" id="UP001057402"/>
    </source>
</evidence>
<protein>
    <submittedName>
        <fullName evidence="1">Uncharacterized protein</fullName>
    </submittedName>
</protein>
<comment type="caution">
    <text evidence="1">The sequence shown here is derived from an EMBL/GenBank/DDBJ whole genome shotgun (WGS) entry which is preliminary data.</text>
</comment>
<organism evidence="1 2">
    <name type="scientific">Melastoma candidum</name>
    <dbReference type="NCBI Taxonomy" id="119954"/>
    <lineage>
        <taxon>Eukaryota</taxon>
        <taxon>Viridiplantae</taxon>
        <taxon>Streptophyta</taxon>
        <taxon>Embryophyta</taxon>
        <taxon>Tracheophyta</taxon>
        <taxon>Spermatophyta</taxon>
        <taxon>Magnoliopsida</taxon>
        <taxon>eudicotyledons</taxon>
        <taxon>Gunneridae</taxon>
        <taxon>Pentapetalae</taxon>
        <taxon>rosids</taxon>
        <taxon>malvids</taxon>
        <taxon>Myrtales</taxon>
        <taxon>Melastomataceae</taxon>
        <taxon>Melastomatoideae</taxon>
        <taxon>Melastomateae</taxon>
        <taxon>Melastoma</taxon>
    </lineage>
</organism>
<proteinExistence type="predicted"/>
<evidence type="ECO:0000313" key="1">
    <source>
        <dbReference type="EMBL" id="KAI4311816.1"/>
    </source>
</evidence>
<reference evidence="2" key="1">
    <citation type="journal article" date="2023" name="Front. Plant Sci.">
        <title>Chromosomal-level genome assembly of Melastoma candidum provides insights into trichome evolution.</title>
        <authorList>
            <person name="Zhong Y."/>
            <person name="Wu W."/>
            <person name="Sun C."/>
            <person name="Zou P."/>
            <person name="Liu Y."/>
            <person name="Dai S."/>
            <person name="Zhou R."/>
        </authorList>
    </citation>
    <scope>NUCLEOTIDE SEQUENCE [LARGE SCALE GENOMIC DNA]</scope>
</reference>
<gene>
    <name evidence="1" type="ORF">MLD38_036680</name>
</gene>
<keyword evidence="2" id="KW-1185">Reference proteome</keyword>
<dbReference type="Proteomes" id="UP001057402">
    <property type="component" value="Chromosome 11"/>
</dbReference>
<sequence>MTTMKKSGEKPGWLEGLMGETSFFRSCVSHGDRRKNEKNVFCLRCCLSICAHCLPSHRTHPRLQVRRYVYHDVVRLGDLHKLIDCSHIQPYTINGAKVVFLAKRAQTRSCKCSANSCFACDRILQEPFLFCSLACKVNHLLFQVGGSLSSVLHDFDESEFTVAQFEGLRMDGSYEVTEEYGEYASNSVQGSPSVMQDKQGSSSSSPRKMNGRDGVFAPGMVLSLGNGNRRKGAPHRAPLF</sequence>
<name>A0ACB9LKF4_9MYRT</name>